<dbReference type="Proteomes" id="UP000461880">
    <property type="component" value="Unassembled WGS sequence"/>
</dbReference>
<organism evidence="2 3">
    <name type="scientific">Stecheria intestinalis</name>
    <dbReference type="NCBI Taxonomy" id="2606630"/>
    <lineage>
        <taxon>Bacteria</taxon>
        <taxon>Bacillati</taxon>
        <taxon>Bacillota</taxon>
        <taxon>Erysipelotrichia</taxon>
        <taxon>Erysipelotrichales</taxon>
        <taxon>Erysipelotrichaceae</taxon>
        <taxon>Stecheria</taxon>
    </lineage>
</organism>
<feature type="transmembrane region" description="Helical" evidence="1">
    <location>
        <begin position="150"/>
        <end position="172"/>
    </location>
</feature>
<accession>A0A7X2NTK7</accession>
<protein>
    <submittedName>
        <fullName evidence="2">Uncharacterized protein</fullName>
    </submittedName>
</protein>
<feature type="transmembrane region" description="Helical" evidence="1">
    <location>
        <begin position="12"/>
        <end position="31"/>
    </location>
</feature>
<gene>
    <name evidence="2" type="ORF">FYJ51_10650</name>
</gene>
<keyword evidence="1" id="KW-0472">Membrane</keyword>
<dbReference type="RefSeq" id="WP_105303555.1">
    <property type="nucleotide sequence ID" value="NZ_JAQXPC010000028.1"/>
</dbReference>
<reference evidence="2 3" key="1">
    <citation type="submission" date="2019-08" db="EMBL/GenBank/DDBJ databases">
        <title>In-depth cultivation of the pig gut microbiome towards novel bacterial diversity and tailored functional studies.</title>
        <authorList>
            <person name="Wylensek D."/>
            <person name="Hitch T.C.A."/>
            <person name="Clavel T."/>
        </authorList>
    </citation>
    <scope>NUCLEOTIDE SEQUENCE [LARGE SCALE GENOMIC DNA]</scope>
    <source>
        <strain evidence="2 3">Oil+RF-744-GAM-WT-6</strain>
    </source>
</reference>
<feature type="transmembrane region" description="Helical" evidence="1">
    <location>
        <begin position="202"/>
        <end position="220"/>
    </location>
</feature>
<proteinExistence type="predicted"/>
<evidence type="ECO:0000313" key="3">
    <source>
        <dbReference type="Proteomes" id="UP000461880"/>
    </source>
</evidence>
<dbReference type="EMBL" id="VUMN01000029">
    <property type="protein sequence ID" value="MSS59351.1"/>
    <property type="molecule type" value="Genomic_DNA"/>
</dbReference>
<comment type="caution">
    <text evidence="2">The sequence shown here is derived from an EMBL/GenBank/DDBJ whole genome shotgun (WGS) entry which is preliminary data.</text>
</comment>
<feature type="transmembrane region" description="Helical" evidence="1">
    <location>
        <begin position="112"/>
        <end position="138"/>
    </location>
</feature>
<keyword evidence="3" id="KW-1185">Reference proteome</keyword>
<evidence type="ECO:0000313" key="2">
    <source>
        <dbReference type="EMBL" id="MSS59351.1"/>
    </source>
</evidence>
<feature type="transmembrane region" description="Helical" evidence="1">
    <location>
        <begin position="178"/>
        <end position="195"/>
    </location>
</feature>
<sequence length="221" mass="25040">MREEYSSSLSIRRILISLAIFAMIPLLSRFLNQYILNETLCTMFALNLGAAALIMYDWNLFGLHWNRFKNHLAESLLWAVIGFAALGLWFFFNQRLLHGSVLLPDKDTLARYPLAVPVILAAFSFSQSAVVNMTFKCLTDHFKIQTQEAVVILMSGFLFGLCFTLAEVSYPISLTEFVPGYFYNVVLVTILSYLYNQSGNLMPGILSMGTVYLILCIQLML</sequence>
<keyword evidence="1" id="KW-0812">Transmembrane</keyword>
<feature type="transmembrane region" description="Helical" evidence="1">
    <location>
        <begin position="43"/>
        <end position="63"/>
    </location>
</feature>
<feature type="transmembrane region" description="Helical" evidence="1">
    <location>
        <begin position="75"/>
        <end position="92"/>
    </location>
</feature>
<keyword evidence="1" id="KW-1133">Transmembrane helix</keyword>
<name>A0A7X2NTK7_9FIRM</name>
<dbReference type="AlphaFoldDB" id="A0A7X2NTK7"/>
<evidence type="ECO:0000256" key="1">
    <source>
        <dbReference type="SAM" id="Phobius"/>
    </source>
</evidence>